<dbReference type="PANTHER" id="PTHR32089">
    <property type="entry name" value="METHYL-ACCEPTING CHEMOTAXIS PROTEIN MCPB"/>
    <property type="match status" value="1"/>
</dbReference>
<evidence type="ECO:0000256" key="2">
    <source>
        <dbReference type="ARBA" id="ARBA00029447"/>
    </source>
</evidence>
<protein>
    <submittedName>
        <fullName evidence="7">Methyl-accepting chemotaxis protein 4</fullName>
    </submittedName>
</protein>
<keyword evidence="4" id="KW-1133">Transmembrane helix</keyword>
<dbReference type="Gene3D" id="1.10.287.950">
    <property type="entry name" value="Methyl-accepting chemotaxis protein"/>
    <property type="match status" value="1"/>
</dbReference>
<dbReference type="Pfam" id="PF00672">
    <property type="entry name" value="HAMP"/>
    <property type="match status" value="1"/>
</dbReference>
<evidence type="ECO:0000259" key="5">
    <source>
        <dbReference type="PROSITE" id="PS50111"/>
    </source>
</evidence>
<keyword evidence="8" id="KW-1185">Reference proteome</keyword>
<dbReference type="SMART" id="SM00304">
    <property type="entry name" value="HAMP"/>
    <property type="match status" value="1"/>
</dbReference>
<feature type="domain" description="Methyl-accepting transducer" evidence="5">
    <location>
        <begin position="284"/>
        <end position="542"/>
    </location>
</feature>
<evidence type="ECO:0000259" key="6">
    <source>
        <dbReference type="PROSITE" id="PS50885"/>
    </source>
</evidence>
<dbReference type="InterPro" id="IPR003660">
    <property type="entry name" value="HAMP_dom"/>
</dbReference>
<gene>
    <name evidence="7" type="primary">mcp4_8</name>
    <name evidence="7" type="ORF">CLPUN_41610</name>
</gene>
<feature type="domain" description="HAMP" evidence="6">
    <location>
        <begin position="213"/>
        <end position="265"/>
    </location>
</feature>
<dbReference type="AlphaFoldDB" id="A0A1S8T8J3"/>
<dbReference type="GO" id="GO:0006935">
    <property type="term" value="P:chemotaxis"/>
    <property type="evidence" value="ECO:0007669"/>
    <property type="project" value="InterPro"/>
</dbReference>
<dbReference type="OrthoDB" id="1887545at2"/>
<comment type="similarity">
    <text evidence="2">Belongs to the methyl-accepting chemotaxis (MCP) protein family.</text>
</comment>
<dbReference type="STRING" id="29367.CLPUN_41610"/>
<accession>A0A1S8T8J3</accession>
<dbReference type="InterPro" id="IPR024478">
    <property type="entry name" value="HlyB_4HB_MCP"/>
</dbReference>
<dbReference type="RefSeq" id="WP_077849119.1">
    <property type="nucleotide sequence ID" value="NZ_LZZM01000204.1"/>
</dbReference>
<evidence type="ECO:0000256" key="4">
    <source>
        <dbReference type="SAM" id="Phobius"/>
    </source>
</evidence>
<dbReference type="CDD" id="cd06225">
    <property type="entry name" value="HAMP"/>
    <property type="match status" value="1"/>
</dbReference>
<keyword evidence="1 3" id="KW-0807">Transducer</keyword>
<dbReference type="PROSITE" id="PS50885">
    <property type="entry name" value="HAMP"/>
    <property type="match status" value="1"/>
</dbReference>
<comment type="caution">
    <text evidence="7">The sequence shown here is derived from an EMBL/GenBank/DDBJ whole genome shotgun (WGS) entry which is preliminary data.</text>
</comment>
<name>A0A1S8T8J3_9CLOT</name>
<dbReference type="Pfam" id="PF00015">
    <property type="entry name" value="MCPsignal"/>
    <property type="match status" value="1"/>
</dbReference>
<dbReference type="GO" id="GO:0016020">
    <property type="term" value="C:membrane"/>
    <property type="evidence" value="ECO:0007669"/>
    <property type="project" value="InterPro"/>
</dbReference>
<dbReference type="PROSITE" id="PS50111">
    <property type="entry name" value="CHEMOTAXIS_TRANSDUC_2"/>
    <property type="match status" value="1"/>
</dbReference>
<dbReference type="InterPro" id="IPR004089">
    <property type="entry name" value="MCPsignal_dom"/>
</dbReference>
<dbReference type="PRINTS" id="PR00260">
    <property type="entry name" value="CHEMTRNSDUCR"/>
</dbReference>
<sequence>MKWISNLKIIHKLLAAFILVAVFIGVVGSIGMYSMKNINKNLENIYHNDLIKINYINKLKSSTISGERDMLLITNAGYRPGLETFVKSVENTKISEDEIISNYKAILATDSEKVEFTKFEKLIKSSRETADKIIKLVKAGNYTDTGKFMSEYGEGILTNKIEFLDKELESISENANNDYNNSQLVYRSASIESIAMTVLGLLIAIVLGVLISTTISAQIKKIVIVAKALGENDLSKTVDIDNKSETGILAEALNQSIINLRVLVKEISEGANDINSVSQELATTTEEISSKMEVVNEAVKQVALGAEQLSATTEEINATTENISVNIIEVADKAIKGNESAKNIEIKAGEFRKTAENSSDTSEKLYLEKYKSIIKAIEEGKIVSQVKIMADEIDSIASNTNLLALNAAIEAARAGEQGKGFAVVADEVRKLAEQSSVTVQKIQEVTTKVQHAFENISTSANDILEYIDEKVKSDYELFVDTAKQYGNDALVFSNMSSGVADAMTIVNCTVSEIQKAVENVSATAEESAASSEEILASVSESNRSIQLISETSQKQATLAIKLNRLVNKFKF</sequence>
<evidence type="ECO:0000256" key="3">
    <source>
        <dbReference type="PROSITE-ProRule" id="PRU00284"/>
    </source>
</evidence>
<keyword evidence="4" id="KW-0812">Transmembrane</keyword>
<dbReference type="SUPFAM" id="SSF58104">
    <property type="entry name" value="Methyl-accepting chemotaxis protein (MCP) signaling domain"/>
    <property type="match status" value="1"/>
</dbReference>
<feature type="transmembrane region" description="Helical" evidence="4">
    <location>
        <begin position="194"/>
        <end position="217"/>
    </location>
</feature>
<organism evidence="7 8">
    <name type="scientific">Clostridium puniceum</name>
    <dbReference type="NCBI Taxonomy" id="29367"/>
    <lineage>
        <taxon>Bacteria</taxon>
        <taxon>Bacillati</taxon>
        <taxon>Bacillota</taxon>
        <taxon>Clostridia</taxon>
        <taxon>Eubacteriales</taxon>
        <taxon>Clostridiaceae</taxon>
        <taxon>Clostridium</taxon>
    </lineage>
</organism>
<evidence type="ECO:0000313" key="7">
    <source>
        <dbReference type="EMBL" id="OOM74100.1"/>
    </source>
</evidence>
<dbReference type="SMART" id="SM00283">
    <property type="entry name" value="MA"/>
    <property type="match status" value="1"/>
</dbReference>
<dbReference type="Proteomes" id="UP000190890">
    <property type="component" value="Unassembled WGS sequence"/>
</dbReference>
<evidence type="ECO:0000256" key="1">
    <source>
        <dbReference type="ARBA" id="ARBA00023224"/>
    </source>
</evidence>
<dbReference type="GO" id="GO:0007165">
    <property type="term" value="P:signal transduction"/>
    <property type="evidence" value="ECO:0007669"/>
    <property type="project" value="UniProtKB-KW"/>
</dbReference>
<dbReference type="GO" id="GO:0004888">
    <property type="term" value="F:transmembrane signaling receptor activity"/>
    <property type="evidence" value="ECO:0007669"/>
    <property type="project" value="InterPro"/>
</dbReference>
<dbReference type="EMBL" id="LZZM01000204">
    <property type="protein sequence ID" value="OOM74100.1"/>
    <property type="molecule type" value="Genomic_DNA"/>
</dbReference>
<reference evidence="7 8" key="1">
    <citation type="submission" date="2016-05" db="EMBL/GenBank/DDBJ databases">
        <title>Microbial solvent formation.</title>
        <authorList>
            <person name="Poehlein A."/>
            <person name="Montoya Solano J.D."/>
            <person name="Flitsch S."/>
            <person name="Krabben P."/>
            <person name="Duerre P."/>
            <person name="Daniel R."/>
        </authorList>
    </citation>
    <scope>NUCLEOTIDE SEQUENCE [LARGE SCALE GENOMIC DNA]</scope>
    <source>
        <strain evidence="7 8">DSM 2619</strain>
    </source>
</reference>
<proteinExistence type="inferred from homology"/>
<keyword evidence="4" id="KW-0472">Membrane</keyword>
<dbReference type="InterPro" id="IPR004090">
    <property type="entry name" value="Chemotax_Me-accpt_rcpt"/>
</dbReference>
<dbReference type="Pfam" id="PF12729">
    <property type="entry name" value="4HB_MCP_1"/>
    <property type="match status" value="1"/>
</dbReference>
<evidence type="ECO:0000313" key="8">
    <source>
        <dbReference type="Proteomes" id="UP000190890"/>
    </source>
</evidence>
<dbReference type="PANTHER" id="PTHR32089:SF112">
    <property type="entry name" value="LYSOZYME-LIKE PROTEIN-RELATED"/>
    <property type="match status" value="1"/>
</dbReference>